<reference evidence="10" key="1">
    <citation type="submission" date="2020-07" db="EMBL/GenBank/DDBJ databases">
        <authorList>
            <person name="Nieuwenhuis M."/>
            <person name="Van De Peppel L.J.J."/>
        </authorList>
    </citation>
    <scope>NUCLEOTIDE SEQUENCE</scope>
    <source>
        <strain evidence="10">AP01</strain>
        <tissue evidence="10">Mycelium</tissue>
    </source>
</reference>
<evidence type="ECO:0000259" key="9">
    <source>
        <dbReference type="Pfam" id="PF20222"/>
    </source>
</evidence>
<feature type="compositionally biased region" description="Polar residues" evidence="6">
    <location>
        <begin position="2696"/>
        <end position="2715"/>
    </location>
</feature>
<keyword evidence="7" id="KW-0472">Membrane</keyword>
<dbReference type="Pfam" id="PF04182">
    <property type="entry name" value="B-block_TFIIIC"/>
    <property type="match status" value="1"/>
</dbReference>
<feature type="transmembrane region" description="Helical" evidence="7">
    <location>
        <begin position="2434"/>
        <end position="2452"/>
    </location>
</feature>
<evidence type="ECO:0000256" key="3">
    <source>
        <dbReference type="ARBA" id="ARBA00023125"/>
    </source>
</evidence>
<dbReference type="OrthoDB" id="68020at2759"/>
<feature type="region of interest" description="Disordered" evidence="6">
    <location>
        <begin position="2202"/>
        <end position="2225"/>
    </location>
</feature>
<dbReference type="SMART" id="SM00384">
    <property type="entry name" value="AT_hook"/>
    <property type="match status" value="3"/>
</dbReference>
<gene>
    <name evidence="10" type="ORF">DXG03_006213</name>
</gene>
<feature type="compositionally biased region" description="Basic residues" evidence="6">
    <location>
        <begin position="546"/>
        <end position="555"/>
    </location>
</feature>
<dbReference type="GO" id="GO:0003677">
    <property type="term" value="F:DNA binding"/>
    <property type="evidence" value="ECO:0007669"/>
    <property type="project" value="UniProtKB-KW"/>
</dbReference>
<feature type="transmembrane region" description="Helical" evidence="7">
    <location>
        <begin position="2545"/>
        <end position="2565"/>
    </location>
</feature>
<dbReference type="Proteomes" id="UP000775547">
    <property type="component" value="Unassembled WGS sequence"/>
</dbReference>
<keyword evidence="2" id="KW-0597">Phosphoprotein</keyword>
<evidence type="ECO:0000256" key="4">
    <source>
        <dbReference type="ARBA" id="ARBA00023163"/>
    </source>
</evidence>
<evidence type="ECO:0000313" key="10">
    <source>
        <dbReference type="EMBL" id="KAG5648255.1"/>
    </source>
</evidence>
<sequence>MDELLHHCLRELSFDGDLGCDVSRLRDFIVEFYAHDGTPQNPDDAFCAFVWSLVVQQPTVRVGTVPPGVTSEVWIAPQTSAKRKAKAKGVDHIETTPTQLDIVPDARDRPLDDLKKQYGEKLRIAVDPDAIYAAITGSHIRFAKLSPMVYSALQIITRGRDSGVTVVELGQQSKYDQKTCFYLVRQLTDLDLVVKVRRGGVGTHFVIHRHFFDRSPSWKAIRDEESMAESSHNIVPASTTEVLEDEEVGEEVQTLDFTPIDARHLSSLPLIRGRVVKLLKASRNQMHASNNMLITLGFSNPTKTDRRFFQSRIREMIQQGTIEKVVVPSNKKKSVNASVKCFRLVSRDQGDDDGVVVQPQDGDDDEKDVGDQSAVKMNITIHKQIFDLLEESGIVGMTLNELSAALCQFDKRTIELLLTRAEKFSPPTHLSDLGIAGLMETSGRERRHRYFTVGSYRKLVAKENLANNADYADIDFSNVGGFLPVETHLFYEDQDTLFQYQDEFKEAEKEASGRKKRAYKNPVLADGSVKQGRPRKYPPGEDPKSLRKLALKRKRESIADSVPEGEEGGQPAKKRRREATEPSASEPPDAQPEKPVPKKRGRPSKGKQKEEEPEHGTPPPPKKRGRPPKVIPDADENATAPASTKTRTPMQKKRAQTAEADPSSPKRRVRGKVIEEDSLDEDATPTDDVAPPKRPRIAPEPEEETGPSASNLPMSDSRTPMDVDQPEEDEAAAPEQATNEFETISGTPPQPTEQPATSISTFTAQPASTETSNAEITPSSPPTDTLYNFKPASRHSPHVDSATVPIDPALVNDILERTQRILYGPALTSASPLTPFGDQAASAHQSMDVTPQSSSNAPNPQPSASASEKQGLEKKFFKGTRVNVSHLRRENELYRVVENMGGIVNIQTKDFFEEHIALLEAMVKAGEPTSAPAGTRTDKRTAVATFNTLENRGRIKQLRTSVMTHTGVRRPACIVYLPSVSQEKLNAFLADLSRGIQTVPHPGHFVKIDERVEYGADPTSMSRNALPLQLLQMEQPGDDRKERWSKNIARADQLFSYDDSVIRDVLLTERTTLAQLYGFIVGKAVRSRELHLSALDAFERGNTSTNIISHEKRIVDLNFFGHDIPLGLYCSLISSLNHDDDLTRFIATPEGRQTLVRDVPPNINTTLQIGRSRARSRFLDILEMLRALKLVTPLQPSDSDTPWITCEANEKRPSAFDVASMEGWTVSTPMAAPSYWHFNELAPIHVWALSESSPPFWQDMPVATTATSMTFWQLLEDACRDPEIVLPPNSFSATGPLIAGISVARSLRRHVSWNSEYILTWHQMQYLKQFADVTTGKTPLQDEDESVMQIEKISWVISAPQASVKSFFEATHAKILKELEKLRKKSFQQSVDKKAKRTAATKASLAKKAADARHQREEEWDSMLQRLHPNPLYAATEVRIRRIRTHFLQASSAKGLAKWENEINEAVREADMVAKKVLKGSSKRVFARTVPVPMDTMPLTLAVNPPEKPVETLIAMQGPPLAPRQDKVKRKRRAKGSEDEPPEPKPKSLRRHRFQWNRDYEELARDASAIIRARCRDLPRLDWAAFEQVFPAVPRNTVRQRLAHIRETPGNVAYLTRLEDRWYEIWMQHRGTPLLPDDDPMSSSNFNLIKHVEFLRQHVDKNALRVGFAQPKEKARTILLSSVDLLLNEYEVVESTPAAPSWDFVWNAVVEEGREKRMLRQPFLRTPEDMPYVSEPPLEPVSLAESAMKMTLGTPHERYDPEPASTLLRSIGEQYVSVATKNLLSRGVLSKLVRDPQKQKPGRQLKISEVNQNAIGGTISRDTFQDALALEEMSLHEDAWREWPLLATDGDSAALIQLVSENKVEFKVDTSHAQAARPTLDWNSKKADDDQIETAVHVRILAVSTSQPPIQSPDSSPVPTPVDLPAELNPAHGQSVDGGIACCRRLTNTGLADCMVCLEDEWAAFNDSLIPEERALAMHVLTLVRQGAEHGVSKSYLRINTDDGVPSSQLFSIVKRMAESAVPMLFWTGYSSLVLVSSAYIKNWTVLVSETPTARNFPRRWFDISGLKIADFWEAALKAVMGVIVFRPGVSQAELRWRLRSVYDRQEVGDIVRWLQEDGFLKMRCDLSIGWDDNLSIKAFTINADAAQLLNNIVVQGNAVNDNLPILRDNALHLCSWVPRDLDLNGEGCPVVWNGTKGTNMIGEQPDKQSVPASERVSADPTTSETVIISTSSAIPPPPSSHDISSSATHTTAAAHTTITAIGRPHTVTVFVTPTRTTSSVIGVATPDHDDKIVARGFSKREAPHILAFQEGGHTKINITGMGFQNTPATLDKSCIWSLNWPVSVLDNTKREDIVFVAFQFWVLGMSIVALLNESIPHILASLVTHTMATAWAAFQISHTEAFRSDFNRVITDGACNGTALLPNYWQDRGTAEITSLALNVLALLISSFLTWKLIKTFKRVGASRTINRIYKIVLLLSITIQLCMFFMVVTVSLWIDQLFNSMIGDLASFQILYKVSSFATLALSIPWLVTGWFAVRRELHAQMFIFLLLSALYLGGWGVMFFATTFRWTFVTWTFFSIMASASVFLTAASLVLGVICRHNFGRGLLRYLSAQQSLSGDDYFPHPGLDIEKVDFPSNEKPIPTYSASFGSGPDVPPPSQMFAARGPRFFNKFASPFETSPVTPPPHAYTIVRKVSDGSSHSGSVQRSDTRSSGKSVNTLASYYSYSDRGHSRTDSQKRWVIE</sequence>
<keyword evidence="4" id="KW-0804">Transcription</keyword>
<feature type="domain" description="B-block binding subunit of TFIIIC" evidence="8">
    <location>
        <begin position="147"/>
        <end position="198"/>
    </location>
</feature>
<reference evidence="10" key="2">
    <citation type="submission" date="2021-10" db="EMBL/GenBank/DDBJ databases">
        <title>Phylogenomics reveals ancestral predisposition of the termite-cultivated fungus Termitomyces towards a domesticated lifestyle.</title>
        <authorList>
            <person name="Auxier B."/>
            <person name="Grum-Grzhimaylo A."/>
            <person name="Cardenas M.E."/>
            <person name="Lodge J.D."/>
            <person name="Laessoe T."/>
            <person name="Pedersen O."/>
            <person name="Smith M.E."/>
            <person name="Kuyper T.W."/>
            <person name="Franco-Molano E.A."/>
            <person name="Baroni T.J."/>
            <person name="Aanen D.K."/>
        </authorList>
    </citation>
    <scope>NUCLEOTIDE SEQUENCE</scope>
    <source>
        <strain evidence="10">AP01</strain>
        <tissue evidence="10">Mycelium</tissue>
    </source>
</reference>
<keyword evidence="11" id="KW-1185">Reference proteome</keyword>
<feature type="transmembrane region" description="Helical" evidence="7">
    <location>
        <begin position="2473"/>
        <end position="2496"/>
    </location>
</feature>
<feature type="compositionally biased region" description="Polar residues" evidence="6">
    <location>
        <begin position="640"/>
        <end position="649"/>
    </location>
</feature>
<proteinExistence type="predicted"/>
<dbReference type="EMBL" id="JABCKV010000004">
    <property type="protein sequence ID" value="KAG5648255.1"/>
    <property type="molecule type" value="Genomic_DNA"/>
</dbReference>
<feature type="transmembrane region" description="Helical" evidence="7">
    <location>
        <begin position="2571"/>
        <end position="2598"/>
    </location>
</feature>
<feature type="compositionally biased region" description="Polar residues" evidence="6">
    <location>
        <begin position="707"/>
        <end position="718"/>
    </location>
</feature>
<dbReference type="InterPro" id="IPR017956">
    <property type="entry name" value="AT_hook_DNA-bd_motif"/>
</dbReference>
<comment type="subcellular location">
    <subcellularLocation>
        <location evidence="1">Nucleus</location>
    </subcellularLocation>
</comment>
<keyword evidence="7" id="KW-0812">Transmembrane</keyword>
<comment type="caution">
    <text evidence="10">The sequence shown here is derived from an EMBL/GenBank/DDBJ whole genome shotgun (WGS) entry which is preliminary data.</text>
</comment>
<dbReference type="InterPro" id="IPR044210">
    <property type="entry name" value="Tfc3-like"/>
</dbReference>
<evidence type="ECO:0000256" key="2">
    <source>
        <dbReference type="ARBA" id="ARBA00022553"/>
    </source>
</evidence>
<dbReference type="InterPro" id="IPR007309">
    <property type="entry name" value="TFIIIC_Bblock-bd"/>
</dbReference>
<evidence type="ECO:0000259" key="8">
    <source>
        <dbReference type="Pfam" id="PF04182"/>
    </source>
</evidence>
<keyword evidence="5" id="KW-0539">Nucleus</keyword>
<dbReference type="PANTHER" id="PTHR15180">
    <property type="entry name" value="GENERAL TRANSCRIPTION FACTOR 3C POLYPEPTIDE 1"/>
    <property type="match status" value="1"/>
</dbReference>
<dbReference type="InterPro" id="IPR046488">
    <property type="entry name" value="Sfc3/Tfc3_C"/>
</dbReference>
<feature type="region of interest" description="Disordered" evidence="6">
    <location>
        <begin position="509"/>
        <end position="800"/>
    </location>
</feature>
<dbReference type="GO" id="GO:0000127">
    <property type="term" value="C:transcription factor TFIIIC complex"/>
    <property type="evidence" value="ECO:0007669"/>
    <property type="project" value="InterPro"/>
</dbReference>
<accession>A0A9P7KGX7</accession>
<evidence type="ECO:0000256" key="5">
    <source>
        <dbReference type="ARBA" id="ARBA00023242"/>
    </source>
</evidence>
<name>A0A9P7KGX7_9AGAR</name>
<feature type="compositionally biased region" description="Low complexity" evidence="6">
    <location>
        <begin position="851"/>
        <end position="867"/>
    </location>
</feature>
<feature type="transmembrane region" description="Helical" evidence="7">
    <location>
        <begin position="2516"/>
        <end position="2536"/>
    </location>
</feature>
<feature type="region of interest" description="Disordered" evidence="6">
    <location>
        <begin position="1517"/>
        <end position="1551"/>
    </location>
</feature>
<feature type="compositionally biased region" description="Basic and acidic residues" evidence="6">
    <location>
        <begin position="2727"/>
        <end position="2742"/>
    </location>
</feature>
<evidence type="ECO:0000256" key="1">
    <source>
        <dbReference type="ARBA" id="ARBA00004123"/>
    </source>
</evidence>
<dbReference type="InterPro" id="IPR035625">
    <property type="entry name" value="Tfc3-like_eWH"/>
</dbReference>
<feature type="region of interest" description="Disordered" evidence="6">
    <location>
        <begin position="828"/>
        <end position="872"/>
    </location>
</feature>
<protein>
    <submittedName>
        <fullName evidence="10">Uncharacterized protein</fullName>
    </submittedName>
</protein>
<dbReference type="GO" id="GO:0005634">
    <property type="term" value="C:nucleus"/>
    <property type="evidence" value="ECO:0007669"/>
    <property type="project" value="UniProtKB-SubCell"/>
</dbReference>
<dbReference type="GO" id="GO:0006384">
    <property type="term" value="P:transcription initiation at RNA polymerase III promoter"/>
    <property type="evidence" value="ECO:0007669"/>
    <property type="project" value="InterPro"/>
</dbReference>
<keyword evidence="7" id="KW-1133">Transmembrane helix</keyword>
<dbReference type="PANTHER" id="PTHR15180:SF1">
    <property type="entry name" value="GENERAL TRANSCRIPTION FACTOR 3C POLYPEPTIDE 1"/>
    <property type="match status" value="1"/>
</dbReference>
<dbReference type="CDD" id="cd16169">
    <property type="entry name" value="Tau138_eWH"/>
    <property type="match status" value="1"/>
</dbReference>
<feature type="region of interest" description="Disordered" evidence="6">
    <location>
        <begin position="2723"/>
        <end position="2742"/>
    </location>
</feature>
<evidence type="ECO:0000256" key="7">
    <source>
        <dbReference type="SAM" id="Phobius"/>
    </source>
</evidence>
<feature type="compositionally biased region" description="Basic residues" evidence="6">
    <location>
        <begin position="597"/>
        <end position="606"/>
    </location>
</feature>
<feature type="compositionally biased region" description="Polar residues" evidence="6">
    <location>
        <begin position="738"/>
        <end position="786"/>
    </location>
</feature>
<feature type="compositionally biased region" description="Acidic residues" evidence="6">
    <location>
        <begin position="676"/>
        <end position="685"/>
    </location>
</feature>
<organism evidence="10 11">
    <name type="scientific">Asterophora parasitica</name>
    <dbReference type="NCBI Taxonomy" id="117018"/>
    <lineage>
        <taxon>Eukaryota</taxon>
        <taxon>Fungi</taxon>
        <taxon>Dikarya</taxon>
        <taxon>Basidiomycota</taxon>
        <taxon>Agaricomycotina</taxon>
        <taxon>Agaricomycetes</taxon>
        <taxon>Agaricomycetidae</taxon>
        <taxon>Agaricales</taxon>
        <taxon>Tricholomatineae</taxon>
        <taxon>Lyophyllaceae</taxon>
        <taxon>Asterophora</taxon>
    </lineage>
</organism>
<dbReference type="GO" id="GO:0042791">
    <property type="term" value="P:5S class rRNA transcription by RNA polymerase III"/>
    <property type="evidence" value="ECO:0007669"/>
    <property type="project" value="TreeGrafter"/>
</dbReference>
<evidence type="ECO:0000256" key="6">
    <source>
        <dbReference type="SAM" id="MobiDB-lite"/>
    </source>
</evidence>
<feature type="domain" description="Transcription factor tau subunit sfc3/Tfc3 C-terminal" evidence="9">
    <location>
        <begin position="1550"/>
        <end position="1921"/>
    </location>
</feature>
<feature type="region of interest" description="Disordered" evidence="6">
    <location>
        <begin position="2693"/>
        <end position="2715"/>
    </location>
</feature>
<feature type="compositionally biased region" description="Basic and acidic residues" evidence="6">
    <location>
        <begin position="1535"/>
        <end position="1546"/>
    </location>
</feature>
<evidence type="ECO:0000313" key="11">
    <source>
        <dbReference type="Proteomes" id="UP000775547"/>
    </source>
</evidence>
<dbReference type="Pfam" id="PF20222">
    <property type="entry name" value="DUF6581"/>
    <property type="match status" value="1"/>
</dbReference>
<keyword evidence="3" id="KW-0238">DNA-binding</keyword>